<dbReference type="RefSeq" id="XP_040762744.1">
    <property type="nucleotide sequence ID" value="XM_040910820.1"/>
</dbReference>
<dbReference type="Proteomes" id="UP000076871">
    <property type="component" value="Unassembled WGS sequence"/>
</dbReference>
<name>A0A165DJ96_9APHY</name>
<reference evidence="2 3" key="1">
    <citation type="journal article" date="2016" name="Mol. Biol. Evol.">
        <title>Comparative Genomics of Early-Diverging Mushroom-Forming Fungi Provides Insights into the Origins of Lignocellulose Decay Capabilities.</title>
        <authorList>
            <person name="Nagy L.G."/>
            <person name="Riley R."/>
            <person name="Tritt A."/>
            <person name="Adam C."/>
            <person name="Daum C."/>
            <person name="Floudas D."/>
            <person name="Sun H."/>
            <person name="Yadav J.S."/>
            <person name="Pangilinan J."/>
            <person name="Larsson K.H."/>
            <person name="Matsuura K."/>
            <person name="Barry K."/>
            <person name="Labutti K."/>
            <person name="Kuo R."/>
            <person name="Ohm R.A."/>
            <person name="Bhattacharya S.S."/>
            <person name="Shirouzu T."/>
            <person name="Yoshinaga Y."/>
            <person name="Martin F.M."/>
            <person name="Grigoriev I.V."/>
            <person name="Hibbett D.S."/>
        </authorList>
    </citation>
    <scope>NUCLEOTIDE SEQUENCE [LARGE SCALE GENOMIC DNA]</scope>
    <source>
        <strain evidence="2 3">93-53</strain>
    </source>
</reference>
<feature type="domain" description="DUF6570" evidence="1">
    <location>
        <begin position="1"/>
        <end position="71"/>
    </location>
</feature>
<keyword evidence="3" id="KW-1185">Reference proteome</keyword>
<dbReference type="OrthoDB" id="3221862at2759"/>
<dbReference type="GeneID" id="63827849"/>
<proteinExistence type="predicted"/>
<sequence>MIANTIAFSQPVEKIYDVLLPPRSDLDDVLAILFTDPCCPNEDDFKLLAALNWLKLNHSDYSGVVISHENIAQYSEHEPPVTVLHRESDERTPAESMSVHEVDEERGTNEGHCPFAVHGLSTTDVATMSYKTRIATALQYFITVVLVKPESIYHNSALLPSMFLWLFPYGLGRLENSLIKARIGRGEHIRYLLTYIDRHSTRGGYLLTEHRNF</sequence>
<dbReference type="AlphaFoldDB" id="A0A165DJ96"/>
<accession>A0A165DJ96</accession>
<dbReference type="InParanoid" id="A0A165DJ96"/>
<evidence type="ECO:0000313" key="2">
    <source>
        <dbReference type="EMBL" id="KZT05004.1"/>
    </source>
</evidence>
<dbReference type="InterPro" id="IPR046700">
    <property type="entry name" value="DUF6570"/>
</dbReference>
<evidence type="ECO:0000313" key="3">
    <source>
        <dbReference type="Proteomes" id="UP000076871"/>
    </source>
</evidence>
<evidence type="ECO:0000259" key="1">
    <source>
        <dbReference type="Pfam" id="PF20209"/>
    </source>
</evidence>
<dbReference type="Pfam" id="PF20209">
    <property type="entry name" value="DUF6570"/>
    <property type="match status" value="1"/>
</dbReference>
<protein>
    <recommendedName>
        <fullName evidence="1">DUF6570 domain-containing protein</fullName>
    </recommendedName>
</protein>
<dbReference type="EMBL" id="KV427633">
    <property type="protein sequence ID" value="KZT05004.1"/>
    <property type="molecule type" value="Genomic_DNA"/>
</dbReference>
<dbReference type="STRING" id="1314785.A0A165DJ96"/>
<organism evidence="2 3">
    <name type="scientific">Laetiporus sulphureus 93-53</name>
    <dbReference type="NCBI Taxonomy" id="1314785"/>
    <lineage>
        <taxon>Eukaryota</taxon>
        <taxon>Fungi</taxon>
        <taxon>Dikarya</taxon>
        <taxon>Basidiomycota</taxon>
        <taxon>Agaricomycotina</taxon>
        <taxon>Agaricomycetes</taxon>
        <taxon>Polyporales</taxon>
        <taxon>Laetiporus</taxon>
    </lineage>
</organism>
<gene>
    <name evidence="2" type="ORF">LAESUDRAFT_737763</name>
</gene>